<organism evidence="2 3">
    <name type="scientific">Mycolicibacterium elephantis DSM 44368</name>
    <dbReference type="NCBI Taxonomy" id="1335622"/>
    <lineage>
        <taxon>Bacteria</taxon>
        <taxon>Bacillati</taxon>
        <taxon>Actinomycetota</taxon>
        <taxon>Actinomycetes</taxon>
        <taxon>Mycobacteriales</taxon>
        <taxon>Mycobacteriaceae</taxon>
        <taxon>Mycolicibacterium</taxon>
    </lineage>
</organism>
<keyword evidence="1" id="KW-0472">Membrane</keyword>
<dbReference type="RefSeq" id="WP_128108658.1">
    <property type="nucleotide sequence ID" value="NZ_ATDN01000014.1"/>
</dbReference>
<dbReference type="Proteomes" id="UP000287177">
    <property type="component" value="Unassembled WGS sequence"/>
</dbReference>
<dbReference type="EMBL" id="ATDN01000014">
    <property type="protein sequence ID" value="RWA20217.1"/>
    <property type="molecule type" value="Genomic_DNA"/>
</dbReference>
<gene>
    <name evidence="2" type="ORF">MELE44368_18645</name>
</gene>
<name>A0A439DUE6_9MYCO</name>
<dbReference type="AlphaFoldDB" id="A0A439DUE6"/>
<evidence type="ECO:0000313" key="2">
    <source>
        <dbReference type="EMBL" id="RWA20217.1"/>
    </source>
</evidence>
<proteinExistence type="predicted"/>
<reference evidence="2 3" key="1">
    <citation type="submission" date="2013-06" db="EMBL/GenBank/DDBJ databases">
        <title>The draft sequence of the Mycobacterium elephantis genome.</title>
        <authorList>
            <person name="Pettersson F.B."/>
            <person name="Das S."/>
            <person name="Dasgupta S."/>
            <person name="Bhattacharya A."/>
            <person name="Kirsebom L.A."/>
        </authorList>
    </citation>
    <scope>NUCLEOTIDE SEQUENCE [LARGE SCALE GENOMIC DNA]</scope>
    <source>
        <strain evidence="2 3">DSM 44368</strain>
    </source>
</reference>
<keyword evidence="1" id="KW-0812">Transmembrane</keyword>
<keyword evidence="3" id="KW-1185">Reference proteome</keyword>
<keyword evidence="1" id="KW-1133">Transmembrane helix</keyword>
<protein>
    <submittedName>
        <fullName evidence="2">Uncharacterized protein</fullName>
    </submittedName>
</protein>
<comment type="caution">
    <text evidence="2">The sequence shown here is derived from an EMBL/GenBank/DDBJ whole genome shotgun (WGS) entry which is preliminary data.</text>
</comment>
<evidence type="ECO:0000313" key="3">
    <source>
        <dbReference type="Proteomes" id="UP000287177"/>
    </source>
</evidence>
<feature type="transmembrane region" description="Helical" evidence="1">
    <location>
        <begin position="28"/>
        <end position="44"/>
    </location>
</feature>
<evidence type="ECO:0000256" key="1">
    <source>
        <dbReference type="SAM" id="Phobius"/>
    </source>
</evidence>
<accession>A0A439DUE6</accession>
<sequence>MLAQVLGGVVAAVAIVIGVPLPGSAATALVFALVALRVAVVPAIERRLATSDRKLGPSINRRVR</sequence>